<dbReference type="Pfam" id="PF00589">
    <property type="entry name" value="Phage_integrase"/>
    <property type="match status" value="1"/>
</dbReference>
<evidence type="ECO:0000259" key="6">
    <source>
        <dbReference type="PROSITE" id="PS51900"/>
    </source>
</evidence>
<keyword evidence="3" id="KW-0233">DNA recombination</keyword>
<dbReference type="EMBL" id="FLUO01000001">
    <property type="protein sequence ID" value="SBW05059.1"/>
    <property type="molecule type" value="Genomic_DNA"/>
</dbReference>
<evidence type="ECO:0000256" key="4">
    <source>
        <dbReference type="PROSITE-ProRule" id="PRU01248"/>
    </source>
</evidence>
<dbReference type="PROSITE" id="PS51898">
    <property type="entry name" value="TYR_RECOMBINASE"/>
    <property type="match status" value="1"/>
</dbReference>
<evidence type="ECO:0000256" key="3">
    <source>
        <dbReference type="ARBA" id="ARBA00023172"/>
    </source>
</evidence>
<dbReference type="InterPro" id="IPR010998">
    <property type="entry name" value="Integrase_recombinase_N"/>
</dbReference>
<dbReference type="CDD" id="cd00799">
    <property type="entry name" value="INT_Cre_C"/>
    <property type="match status" value="1"/>
</dbReference>
<dbReference type="GO" id="GO:0003677">
    <property type="term" value="F:DNA binding"/>
    <property type="evidence" value="ECO:0007669"/>
    <property type="project" value="UniProtKB-UniRule"/>
</dbReference>
<dbReference type="GO" id="GO:0006310">
    <property type="term" value="P:DNA recombination"/>
    <property type="evidence" value="ECO:0007669"/>
    <property type="project" value="UniProtKB-KW"/>
</dbReference>
<dbReference type="InterPro" id="IPR002104">
    <property type="entry name" value="Integrase_catalytic"/>
</dbReference>
<organism evidence="7">
    <name type="scientific">uncultured Alphaproteobacteria bacterium</name>
    <dbReference type="NCBI Taxonomy" id="91750"/>
    <lineage>
        <taxon>Bacteria</taxon>
        <taxon>Pseudomonadati</taxon>
        <taxon>Pseudomonadota</taxon>
        <taxon>Alphaproteobacteria</taxon>
        <taxon>environmental samples</taxon>
    </lineage>
</organism>
<name>A0A212K023_9PROT</name>
<dbReference type="InterPro" id="IPR013762">
    <property type="entry name" value="Integrase-like_cat_sf"/>
</dbReference>
<evidence type="ECO:0000259" key="5">
    <source>
        <dbReference type="PROSITE" id="PS51898"/>
    </source>
</evidence>
<dbReference type="Gene3D" id="1.10.443.10">
    <property type="entry name" value="Intergrase catalytic core"/>
    <property type="match status" value="1"/>
</dbReference>
<dbReference type="PANTHER" id="PTHR34605">
    <property type="entry name" value="PHAGE_INTEGRASE DOMAIN-CONTAINING PROTEIN"/>
    <property type="match status" value="1"/>
</dbReference>
<dbReference type="GO" id="GO:0015074">
    <property type="term" value="P:DNA integration"/>
    <property type="evidence" value="ECO:0007669"/>
    <property type="project" value="UniProtKB-KW"/>
</dbReference>
<sequence>MLVQISALTRDNSLLSESTISPPEAVSAYLEASISANTRRAYRCDMAHFTAWGGTIPATPEAVAQYLAEYAEALTVATLSRRLVAIGKAHTMQGLPNPGSSDLVRMTMRGIRRTWGKPQRQAAAAIKEDVLAMVGGMGTSVKDIRDRALILIGFAGAFRRSELVGLDVSDIEHVSQGIIIHLRRSKTDQDGRGRKVAIPFARGTVCAVFSLTAWLEAAGITEGPVFRPVDRHGHVAETRLSGKAVAVVVKTRAEAAGLDPARYSGHSLRAGLATSAAAAGVPTYKIRQQTGHASDAMLGRYIRDGGLFWGNVVHVLL</sequence>
<feature type="domain" description="Tyr recombinase" evidence="5">
    <location>
        <begin position="120"/>
        <end position="314"/>
    </location>
</feature>
<dbReference type="PROSITE" id="PS51900">
    <property type="entry name" value="CB"/>
    <property type="match status" value="1"/>
</dbReference>
<evidence type="ECO:0000313" key="7">
    <source>
        <dbReference type="EMBL" id="SBW05059.1"/>
    </source>
</evidence>
<dbReference type="AlphaFoldDB" id="A0A212K023"/>
<dbReference type="SUPFAM" id="SSF47823">
    <property type="entry name" value="lambda integrase-like, N-terminal domain"/>
    <property type="match status" value="1"/>
</dbReference>
<reference evidence="7" key="1">
    <citation type="submission" date="2016-04" db="EMBL/GenBank/DDBJ databases">
        <authorList>
            <person name="Evans L.H."/>
            <person name="Alamgir A."/>
            <person name="Owens N."/>
            <person name="Weber N.D."/>
            <person name="Virtaneva K."/>
            <person name="Barbian K."/>
            <person name="Babar A."/>
            <person name="Rosenke K."/>
        </authorList>
    </citation>
    <scope>NUCLEOTIDE SEQUENCE</scope>
    <source>
        <strain evidence="7">86</strain>
    </source>
</reference>
<evidence type="ECO:0000256" key="1">
    <source>
        <dbReference type="ARBA" id="ARBA00022908"/>
    </source>
</evidence>
<keyword evidence="1" id="KW-0229">DNA integration</keyword>
<dbReference type="Gene3D" id="1.10.150.130">
    <property type="match status" value="1"/>
</dbReference>
<gene>
    <name evidence="7" type="primary">xerD</name>
    <name evidence="7" type="ORF">KL86APRO_11934</name>
</gene>
<keyword evidence="2 4" id="KW-0238">DNA-binding</keyword>
<dbReference type="InterPro" id="IPR011010">
    <property type="entry name" value="DNA_brk_join_enz"/>
</dbReference>
<protein>
    <submittedName>
        <fullName evidence="7">Integrase/recombinase xerD homolog</fullName>
    </submittedName>
</protein>
<dbReference type="InterPro" id="IPR044068">
    <property type="entry name" value="CB"/>
</dbReference>
<evidence type="ECO:0000256" key="2">
    <source>
        <dbReference type="ARBA" id="ARBA00023125"/>
    </source>
</evidence>
<accession>A0A212K023</accession>
<dbReference type="InterPro" id="IPR052925">
    <property type="entry name" value="Phage_Integrase-like_Recomb"/>
</dbReference>
<dbReference type="PANTHER" id="PTHR34605:SF3">
    <property type="entry name" value="P CELL-TYPE AGGLUTINATION PROTEIN MAP4-LIKE-RELATED"/>
    <property type="match status" value="1"/>
</dbReference>
<dbReference type="SUPFAM" id="SSF56349">
    <property type="entry name" value="DNA breaking-rejoining enzymes"/>
    <property type="match status" value="1"/>
</dbReference>
<proteinExistence type="predicted"/>
<feature type="domain" description="Core-binding (CB)" evidence="6">
    <location>
        <begin position="20"/>
        <end position="94"/>
    </location>
</feature>